<keyword evidence="1" id="KW-1133">Transmembrane helix</keyword>
<keyword evidence="3" id="KW-1185">Reference proteome</keyword>
<keyword evidence="1" id="KW-0812">Transmembrane</keyword>
<name>A0A379PNY2_9NOCA</name>
<sequence length="207" mass="20877">MSGDREAVWASMLVAAALSGVVGGGLGVVAAIVVVEVLQARRVGCFLTRIDGQGSWSCPDGIAYVVPVLATVSVIWMIAMLFFVYREFRGAGAESRFRAATISSTVAAVPLIIQVAATVPAGVAGGVDPGLVSLGTVMCVAGIAVSIFRRRSRTGFVVSCAVSAVSALMVAPSVVLLAPVLVAVAGALVAAIVLTVTGTRSGDPLPH</sequence>
<dbReference type="AlphaFoldDB" id="A0A379PNY2"/>
<feature type="transmembrane region" description="Helical" evidence="1">
    <location>
        <begin position="180"/>
        <end position="199"/>
    </location>
</feature>
<feature type="transmembrane region" description="Helical" evidence="1">
    <location>
        <begin position="7"/>
        <end position="34"/>
    </location>
</feature>
<gene>
    <name evidence="2" type="ORF">NCTC13296_04206</name>
</gene>
<dbReference type="RefSeq" id="WP_064063663.1">
    <property type="nucleotide sequence ID" value="NZ_LPZN01000017.1"/>
</dbReference>
<feature type="transmembrane region" description="Helical" evidence="1">
    <location>
        <begin position="97"/>
        <end position="117"/>
    </location>
</feature>
<keyword evidence="1" id="KW-0472">Membrane</keyword>
<accession>A0A379PNY2</accession>
<organism evidence="2 3">
    <name type="scientific">Rhodococcus gordoniae</name>
    <dbReference type="NCBI Taxonomy" id="223392"/>
    <lineage>
        <taxon>Bacteria</taxon>
        <taxon>Bacillati</taxon>
        <taxon>Actinomycetota</taxon>
        <taxon>Actinomycetes</taxon>
        <taxon>Mycobacteriales</taxon>
        <taxon>Nocardiaceae</taxon>
        <taxon>Rhodococcus</taxon>
    </lineage>
</organism>
<reference evidence="2 3" key="1">
    <citation type="submission" date="2018-06" db="EMBL/GenBank/DDBJ databases">
        <authorList>
            <consortium name="Pathogen Informatics"/>
            <person name="Doyle S."/>
        </authorList>
    </citation>
    <scope>NUCLEOTIDE SEQUENCE [LARGE SCALE GENOMIC DNA]</scope>
    <source>
        <strain evidence="2 3">NCTC13296</strain>
    </source>
</reference>
<dbReference type="EMBL" id="UGVI01000002">
    <property type="protein sequence ID" value="SUF09009.1"/>
    <property type="molecule type" value="Genomic_DNA"/>
</dbReference>
<proteinExistence type="predicted"/>
<evidence type="ECO:0000256" key="1">
    <source>
        <dbReference type="SAM" id="Phobius"/>
    </source>
</evidence>
<feature type="transmembrane region" description="Helical" evidence="1">
    <location>
        <begin position="62"/>
        <end position="85"/>
    </location>
</feature>
<evidence type="ECO:0000313" key="2">
    <source>
        <dbReference type="EMBL" id="SUF09009.1"/>
    </source>
</evidence>
<protein>
    <submittedName>
        <fullName evidence="2">Uncharacterized protein</fullName>
    </submittedName>
</protein>
<feature type="transmembrane region" description="Helical" evidence="1">
    <location>
        <begin position="155"/>
        <end position="174"/>
    </location>
</feature>
<feature type="transmembrane region" description="Helical" evidence="1">
    <location>
        <begin position="129"/>
        <end position="148"/>
    </location>
</feature>
<evidence type="ECO:0000313" key="3">
    <source>
        <dbReference type="Proteomes" id="UP000254569"/>
    </source>
</evidence>
<dbReference type="Proteomes" id="UP000254569">
    <property type="component" value="Unassembled WGS sequence"/>
</dbReference>